<evidence type="ECO:0000256" key="3">
    <source>
        <dbReference type="ARBA" id="ARBA00022679"/>
    </source>
</evidence>
<dbReference type="InterPro" id="IPR003594">
    <property type="entry name" value="HATPase_dom"/>
</dbReference>
<comment type="catalytic activity">
    <reaction evidence="1">
        <text>ATP + protein L-histidine = ADP + protein N-phospho-L-histidine.</text>
        <dbReference type="EC" id="2.7.13.3"/>
    </reaction>
</comment>
<dbReference type="GO" id="GO:0000156">
    <property type="term" value="F:phosphorelay response regulator activity"/>
    <property type="evidence" value="ECO:0007669"/>
    <property type="project" value="TreeGrafter"/>
</dbReference>
<dbReference type="SMART" id="SM00387">
    <property type="entry name" value="HATPase_c"/>
    <property type="match status" value="1"/>
</dbReference>
<evidence type="ECO:0000259" key="8">
    <source>
        <dbReference type="PROSITE" id="PS50109"/>
    </source>
</evidence>
<evidence type="ECO:0000256" key="2">
    <source>
        <dbReference type="ARBA" id="ARBA00012438"/>
    </source>
</evidence>
<evidence type="ECO:0000256" key="6">
    <source>
        <dbReference type="ARBA" id="ARBA00022840"/>
    </source>
</evidence>
<dbReference type="InterPro" id="IPR005467">
    <property type="entry name" value="His_kinase_dom"/>
</dbReference>
<dbReference type="InterPro" id="IPR036890">
    <property type="entry name" value="HATPase_C_sf"/>
</dbReference>
<keyword evidence="5 9" id="KW-0418">Kinase</keyword>
<dbReference type="Proteomes" id="UP000305517">
    <property type="component" value="Unassembled WGS sequence"/>
</dbReference>
<keyword evidence="4" id="KW-0547">Nucleotide-binding</keyword>
<feature type="domain" description="Histidine kinase" evidence="8">
    <location>
        <begin position="214"/>
        <end position="431"/>
    </location>
</feature>
<gene>
    <name evidence="9" type="ORF">FDY95_25565</name>
</gene>
<keyword evidence="3" id="KW-0808">Transferase</keyword>
<sequence>MAAALGAAAWLQLQGRGTWALLALLPALLAAVDLYRGHARLQQELTDFTEAVRYRDFSRQYGRRGGRPELRALHASFQEINAAFRSISREKEMQQQHLQSILELIQTGILSFEPATGAVWWLNDALKEMLRLPHLKNLSGLARRYPALTAQLTELRPGPPQLVTVAVGNATVRLLLAASVFQTEGRQYKLVAVQNVGETLDETEADAWQKLLRVLTHEIMNSVAPIASLAATLQQRLHAADPADPELREDLELGIETIKRRSDGLLQFSTTYRSLSKISVPNRQLLPVYELFEAVHHLLQPRLQERGIVLDVVLPDPQLRLPADRVLLEQVLINLVINAIDALVGRPGPRITLTGAAAEAGRIVLSVADNGAGMDAETQEQVFVPFFTTKKNGSGIGLSLCKQIMLLHKGTIQLRSAPGVGSVFTLTLGPG</sequence>
<evidence type="ECO:0000313" key="9">
    <source>
        <dbReference type="EMBL" id="TLM87414.1"/>
    </source>
</evidence>
<protein>
    <recommendedName>
        <fullName evidence="2">histidine kinase</fullName>
        <ecNumber evidence="2">2.7.13.3</ecNumber>
    </recommendedName>
</protein>
<dbReference type="GO" id="GO:0005524">
    <property type="term" value="F:ATP binding"/>
    <property type="evidence" value="ECO:0007669"/>
    <property type="project" value="UniProtKB-KW"/>
</dbReference>
<dbReference type="Pfam" id="PF02518">
    <property type="entry name" value="HATPase_c"/>
    <property type="match status" value="1"/>
</dbReference>
<dbReference type="PANTHER" id="PTHR42878:SF7">
    <property type="entry name" value="SENSOR HISTIDINE KINASE GLRK"/>
    <property type="match status" value="1"/>
</dbReference>
<dbReference type="AlphaFoldDB" id="A0A5R8WHS2"/>
<keyword evidence="10" id="KW-1185">Reference proteome</keyword>
<dbReference type="InterPro" id="IPR050351">
    <property type="entry name" value="BphY/WalK/GraS-like"/>
</dbReference>
<dbReference type="InterPro" id="IPR004358">
    <property type="entry name" value="Sig_transdc_His_kin-like_C"/>
</dbReference>
<dbReference type="PROSITE" id="PS50109">
    <property type="entry name" value="HIS_KIN"/>
    <property type="match status" value="1"/>
</dbReference>
<proteinExistence type="predicted"/>
<dbReference type="SUPFAM" id="SSF55874">
    <property type="entry name" value="ATPase domain of HSP90 chaperone/DNA topoisomerase II/histidine kinase"/>
    <property type="match status" value="1"/>
</dbReference>
<keyword evidence="6" id="KW-0067">ATP-binding</keyword>
<dbReference type="GO" id="GO:0030295">
    <property type="term" value="F:protein kinase activator activity"/>
    <property type="evidence" value="ECO:0007669"/>
    <property type="project" value="TreeGrafter"/>
</dbReference>
<organism evidence="9 10">
    <name type="scientific">Hymenobacter jeollabukensis</name>
    <dbReference type="NCBI Taxonomy" id="2025313"/>
    <lineage>
        <taxon>Bacteria</taxon>
        <taxon>Pseudomonadati</taxon>
        <taxon>Bacteroidota</taxon>
        <taxon>Cytophagia</taxon>
        <taxon>Cytophagales</taxon>
        <taxon>Hymenobacteraceae</taxon>
        <taxon>Hymenobacter</taxon>
    </lineage>
</organism>
<name>A0A5R8WHS2_9BACT</name>
<keyword evidence="7" id="KW-0902">Two-component regulatory system</keyword>
<dbReference type="GO" id="GO:0004673">
    <property type="term" value="F:protein histidine kinase activity"/>
    <property type="evidence" value="ECO:0007669"/>
    <property type="project" value="UniProtKB-EC"/>
</dbReference>
<evidence type="ECO:0000256" key="4">
    <source>
        <dbReference type="ARBA" id="ARBA00022741"/>
    </source>
</evidence>
<comment type="caution">
    <text evidence="9">The sequence shown here is derived from an EMBL/GenBank/DDBJ whole genome shotgun (WGS) entry which is preliminary data.</text>
</comment>
<dbReference type="EMBL" id="VAJM01000022">
    <property type="protein sequence ID" value="TLM87414.1"/>
    <property type="molecule type" value="Genomic_DNA"/>
</dbReference>
<dbReference type="PRINTS" id="PR00344">
    <property type="entry name" value="BCTRLSENSOR"/>
</dbReference>
<dbReference type="GO" id="GO:0007234">
    <property type="term" value="P:osmosensory signaling via phosphorelay pathway"/>
    <property type="evidence" value="ECO:0007669"/>
    <property type="project" value="TreeGrafter"/>
</dbReference>
<dbReference type="PANTHER" id="PTHR42878">
    <property type="entry name" value="TWO-COMPONENT HISTIDINE KINASE"/>
    <property type="match status" value="1"/>
</dbReference>
<reference evidence="9 10" key="1">
    <citation type="submission" date="2019-05" db="EMBL/GenBank/DDBJ databases">
        <title>Hymenobacter edaphi sp. nov., isolated from abandoned arsenic-contaminated farmland soil.</title>
        <authorList>
            <person name="Nie L."/>
        </authorList>
    </citation>
    <scope>NUCLEOTIDE SEQUENCE [LARGE SCALE GENOMIC DNA]</scope>
    <source>
        <strain evidence="9 10">1-3-3-8</strain>
    </source>
</reference>
<evidence type="ECO:0000256" key="5">
    <source>
        <dbReference type="ARBA" id="ARBA00022777"/>
    </source>
</evidence>
<dbReference type="Gene3D" id="3.30.565.10">
    <property type="entry name" value="Histidine kinase-like ATPase, C-terminal domain"/>
    <property type="match status" value="1"/>
</dbReference>
<evidence type="ECO:0000256" key="1">
    <source>
        <dbReference type="ARBA" id="ARBA00000085"/>
    </source>
</evidence>
<evidence type="ECO:0000256" key="7">
    <source>
        <dbReference type="ARBA" id="ARBA00023012"/>
    </source>
</evidence>
<dbReference type="OrthoDB" id="1931120at2"/>
<accession>A0A5R8WHS2</accession>
<evidence type="ECO:0000313" key="10">
    <source>
        <dbReference type="Proteomes" id="UP000305517"/>
    </source>
</evidence>
<dbReference type="EC" id="2.7.13.3" evidence="2"/>